<protein>
    <recommendedName>
        <fullName evidence="1">DUF2726 domain-containing protein</fullName>
    </recommendedName>
</protein>
<dbReference type="OrthoDB" id="8018770at2"/>
<geneLocation type="plasmid" evidence="3"/>
<name>A0A1B3ZIQ5_9SPHN</name>
<keyword evidence="3" id="KW-1185">Reference proteome</keyword>
<gene>
    <name evidence="2" type="ORF">AWL63_23185</name>
</gene>
<organism evidence="2 3">
    <name type="scientific">Sphingomonas panacis</name>
    <dbReference type="NCBI Taxonomy" id="1560345"/>
    <lineage>
        <taxon>Bacteria</taxon>
        <taxon>Pseudomonadati</taxon>
        <taxon>Pseudomonadota</taxon>
        <taxon>Alphaproteobacteria</taxon>
        <taxon>Sphingomonadales</taxon>
        <taxon>Sphingomonadaceae</taxon>
        <taxon>Sphingomonas</taxon>
    </lineage>
</organism>
<evidence type="ECO:0000313" key="2">
    <source>
        <dbReference type="EMBL" id="AOH87296.1"/>
    </source>
</evidence>
<dbReference type="AlphaFoldDB" id="A0A1B3ZIQ5"/>
<feature type="domain" description="DUF2726" evidence="1">
    <location>
        <begin position="33"/>
        <end position="134"/>
    </location>
</feature>
<evidence type="ECO:0000313" key="3">
    <source>
        <dbReference type="Proteomes" id="UP000094256"/>
    </source>
</evidence>
<evidence type="ECO:0000259" key="1">
    <source>
        <dbReference type="Pfam" id="PF10881"/>
    </source>
</evidence>
<dbReference type="Proteomes" id="UP000094256">
    <property type="component" value="Plasmid unnamed"/>
</dbReference>
<keyword evidence="2" id="KW-0614">Plasmid</keyword>
<reference evidence="2 3" key="1">
    <citation type="submission" date="2016-01" db="EMBL/GenBank/DDBJ databases">
        <title>Complete genome and mega plasmid sequence of Sphingomonas panacis DCY99 elicits systemic resistance in rice to Xanthomonas oryzae.</title>
        <authorList>
            <person name="Kim Y.J."/>
            <person name="Yang D.C."/>
            <person name="Sing P."/>
        </authorList>
    </citation>
    <scope>NUCLEOTIDE SEQUENCE [LARGE SCALE GENOMIC DNA]</scope>
    <source>
        <strain evidence="2 3">DCY99</strain>
        <plasmid evidence="3">Plasmid</plasmid>
    </source>
</reference>
<proteinExistence type="predicted"/>
<dbReference type="InterPro" id="IPR024402">
    <property type="entry name" value="DUF2726"/>
</dbReference>
<accession>A0A1B3ZIQ5</accession>
<sequence>MGPIIFLVCLVVLLGLLAPLKAIGGPPAPVAKAFMTPREQAMLSALEHVLPMYRIHAQVAMGALLAAPRRPGSRFNLADRNAFSQKIIDFVIVDPTIGKVVALVELDDRSHDAVKDRLRDAMTARAGYQTIRIPASARPTIPTALAAVGHLRDVELLHDRANA</sequence>
<dbReference type="EMBL" id="CP014169">
    <property type="protein sequence ID" value="AOH87296.1"/>
    <property type="molecule type" value="Genomic_DNA"/>
</dbReference>
<dbReference type="Pfam" id="PF10881">
    <property type="entry name" value="DUF2726"/>
    <property type="match status" value="1"/>
</dbReference>
<dbReference type="KEGG" id="span:AWL63_23185"/>